<dbReference type="OrthoDB" id="1253111at2"/>
<feature type="chain" id="PRO_5021849560" description="EF-hand domain-containing protein" evidence="3">
    <location>
        <begin position="22"/>
        <end position="212"/>
    </location>
</feature>
<sequence length="212" mass="23937">MIKNKIILLLLFIFAFPFSRAQQLSFKDKNFEKAVLENYDLNKDGKISQPEAESVENLFLMNKGITSAEEVSYFKNARMIILDQNNISRISMRNMDKVELISCAGSKVSVFTAENLKSLTSLYLDGNMIENISLNSTPEINQLTVSLNKIKTIDVSSLRRLKKLNLEHNLIQKLDISANPVLQTLNLMDNPIMEKDVKKGPANVVIFGLDVP</sequence>
<dbReference type="PANTHER" id="PTHR46652">
    <property type="entry name" value="LEUCINE-RICH REPEAT AND IQ DOMAIN-CONTAINING PROTEIN 1-RELATED"/>
    <property type="match status" value="1"/>
</dbReference>
<evidence type="ECO:0000256" key="3">
    <source>
        <dbReference type="SAM" id="SignalP"/>
    </source>
</evidence>
<proteinExistence type="predicted"/>
<dbReference type="InterPro" id="IPR032675">
    <property type="entry name" value="LRR_dom_sf"/>
</dbReference>
<name>A0A511YQ01_9FLAO</name>
<reference evidence="4 5" key="1">
    <citation type="submission" date="2019-07" db="EMBL/GenBank/DDBJ databases">
        <title>Whole genome shotgun sequence of Chryseobacterium hagamense NBRC 105253.</title>
        <authorList>
            <person name="Hosoyama A."/>
            <person name="Uohara A."/>
            <person name="Ohji S."/>
            <person name="Ichikawa N."/>
        </authorList>
    </citation>
    <scope>NUCLEOTIDE SEQUENCE [LARGE SCALE GENOMIC DNA]</scope>
    <source>
        <strain evidence="4 5">NBRC 105253</strain>
    </source>
</reference>
<dbReference type="Gene3D" id="3.80.10.10">
    <property type="entry name" value="Ribonuclease Inhibitor"/>
    <property type="match status" value="1"/>
</dbReference>
<dbReference type="RefSeq" id="WP_146942861.1">
    <property type="nucleotide sequence ID" value="NZ_BJYJ01000020.1"/>
</dbReference>
<evidence type="ECO:0000256" key="1">
    <source>
        <dbReference type="ARBA" id="ARBA00022614"/>
    </source>
</evidence>
<evidence type="ECO:0000313" key="4">
    <source>
        <dbReference type="EMBL" id="GEN77259.1"/>
    </source>
</evidence>
<evidence type="ECO:0008006" key="6">
    <source>
        <dbReference type="Google" id="ProtNLM"/>
    </source>
</evidence>
<comment type="caution">
    <text evidence="4">The sequence shown here is derived from an EMBL/GenBank/DDBJ whole genome shotgun (WGS) entry which is preliminary data.</text>
</comment>
<keyword evidence="3" id="KW-0732">Signal</keyword>
<evidence type="ECO:0000256" key="2">
    <source>
        <dbReference type="ARBA" id="ARBA00022737"/>
    </source>
</evidence>
<dbReference type="EMBL" id="BJYJ01000020">
    <property type="protein sequence ID" value="GEN77259.1"/>
    <property type="molecule type" value="Genomic_DNA"/>
</dbReference>
<organism evidence="4 5">
    <name type="scientific">Chryseobacterium hagamense</name>
    <dbReference type="NCBI Taxonomy" id="395935"/>
    <lineage>
        <taxon>Bacteria</taxon>
        <taxon>Pseudomonadati</taxon>
        <taxon>Bacteroidota</taxon>
        <taxon>Flavobacteriia</taxon>
        <taxon>Flavobacteriales</taxon>
        <taxon>Weeksellaceae</taxon>
        <taxon>Chryseobacterium group</taxon>
        <taxon>Chryseobacterium</taxon>
    </lineage>
</organism>
<protein>
    <recommendedName>
        <fullName evidence="6">EF-hand domain-containing protein</fullName>
    </recommendedName>
</protein>
<keyword evidence="1" id="KW-0433">Leucine-rich repeat</keyword>
<gene>
    <name evidence="4" type="ORF">CHA01nite_29990</name>
</gene>
<evidence type="ECO:0000313" key="5">
    <source>
        <dbReference type="Proteomes" id="UP000321863"/>
    </source>
</evidence>
<accession>A0A511YQ01</accession>
<keyword evidence="2" id="KW-0677">Repeat</keyword>
<dbReference type="AlphaFoldDB" id="A0A511YQ01"/>
<feature type="signal peptide" evidence="3">
    <location>
        <begin position="1"/>
        <end position="21"/>
    </location>
</feature>
<keyword evidence="5" id="KW-1185">Reference proteome</keyword>
<dbReference type="Proteomes" id="UP000321863">
    <property type="component" value="Unassembled WGS sequence"/>
</dbReference>
<dbReference type="PANTHER" id="PTHR46652:SF3">
    <property type="entry name" value="LEUCINE-RICH REPEAT-CONTAINING PROTEIN 9"/>
    <property type="match status" value="1"/>
</dbReference>
<dbReference type="InterPro" id="IPR050836">
    <property type="entry name" value="SDS22/Internalin_LRR"/>
</dbReference>
<dbReference type="SUPFAM" id="SSF52058">
    <property type="entry name" value="L domain-like"/>
    <property type="match status" value="1"/>
</dbReference>